<dbReference type="InterPro" id="IPR037913">
    <property type="entry name" value="ACD_IbpA/B"/>
</dbReference>
<dbReference type="InterPro" id="IPR002068">
    <property type="entry name" value="A-crystallin/Hsp20_dom"/>
</dbReference>
<evidence type="ECO:0000256" key="2">
    <source>
        <dbReference type="PROSITE-ProRule" id="PRU00285"/>
    </source>
</evidence>
<dbReference type="PANTHER" id="PTHR47062:SF1">
    <property type="entry name" value="SMALL HEAT SHOCK PROTEIN IBPA"/>
    <property type="match status" value="1"/>
</dbReference>
<dbReference type="PANTHER" id="PTHR47062">
    <property type="match status" value="1"/>
</dbReference>
<dbReference type="EMBL" id="JAJGNA010000017">
    <property type="protein sequence ID" value="MCC4309469.1"/>
    <property type="molecule type" value="Genomic_DNA"/>
</dbReference>
<protein>
    <submittedName>
        <fullName evidence="6">Hsp20 family protein</fullName>
    </submittedName>
</protein>
<reference evidence="6" key="1">
    <citation type="submission" date="2021-10" db="EMBL/GenBank/DDBJ databases">
        <title>The diversity and Nitrogen Metabolism of Culturable Nitrate-Utilizing Bacteria Within the Oxygen Minimum Zone of the Changjiang (Yangtze River)Estuary.</title>
        <authorList>
            <person name="Zhang D."/>
            <person name="Zheng J."/>
            <person name="Liu S."/>
            <person name="He W."/>
        </authorList>
    </citation>
    <scope>NUCLEOTIDE SEQUENCE</scope>
    <source>
        <strain evidence="6">FXH-223</strain>
    </source>
</reference>
<dbReference type="RefSeq" id="WP_228234298.1">
    <property type="nucleotide sequence ID" value="NZ_JAJGNA010000017.1"/>
</dbReference>
<dbReference type="Pfam" id="PF00011">
    <property type="entry name" value="HSP20"/>
    <property type="match status" value="1"/>
</dbReference>
<gene>
    <name evidence="6" type="ORF">LL252_12905</name>
</gene>
<evidence type="ECO:0000256" key="3">
    <source>
        <dbReference type="RuleBase" id="RU003616"/>
    </source>
</evidence>
<evidence type="ECO:0000256" key="4">
    <source>
        <dbReference type="SAM" id="MobiDB-lite"/>
    </source>
</evidence>
<evidence type="ECO:0000313" key="6">
    <source>
        <dbReference type="EMBL" id="MCC4309469.1"/>
    </source>
</evidence>
<proteinExistence type="inferred from homology"/>
<dbReference type="Gene3D" id="2.60.40.790">
    <property type="match status" value="1"/>
</dbReference>
<accession>A0A9Q3UQ54</accession>
<sequence>MNTLAPLFRHSVGFDRFDDWLESVLRADQSNGYPPYDIIREQDGTYRVVMAVAGFGRDELDITVQENLLRITGKPRESAPDDTRTWLHRGIARRAFERSFRLADHVQVEGARFEDGLLVVALTRVVPESAKPRQVPIQGAGNTVDGGGGE</sequence>
<dbReference type="Proteomes" id="UP001108027">
    <property type="component" value="Unassembled WGS sequence"/>
</dbReference>
<feature type="domain" description="SHSP" evidence="5">
    <location>
        <begin position="27"/>
        <end position="140"/>
    </location>
</feature>
<evidence type="ECO:0000256" key="1">
    <source>
        <dbReference type="ARBA" id="ARBA00023016"/>
    </source>
</evidence>
<dbReference type="PROSITE" id="PS01031">
    <property type="entry name" value="SHSP"/>
    <property type="match status" value="1"/>
</dbReference>
<comment type="similarity">
    <text evidence="2 3">Belongs to the small heat shock protein (HSP20) family.</text>
</comment>
<dbReference type="InterPro" id="IPR008978">
    <property type="entry name" value="HSP20-like_chaperone"/>
</dbReference>
<organism evidence="6 7">
    <name type="scientific">Alloalcanivorax marinus</name>
    <dbReference type="NCBI Taxonomy" id="1177169"/>
    <lineage>
        <taxon>Bacteria</taxon>
        <taxon>Pseudomonadati</taxon>
        <taxon>Pseudomonadota</taxon>
        <taxon>Gammaproteobacteria</taxon>
        <taxon>Oceanospirillales</taxon>
        <taxon>Alcanivoracaceae</taxon>
        <taxon>Alloalcanivorax</taxon>
    </lineage>
</organism>
<dbReference type="SUPFAM" id="SSF49764">
    <property type="entry name" value="HSP20-like chaperones"/>
    <property type="match status" value="1"/>
</dbReference>
<evidence type="ECO:0000259" key="5">
    <source>
        <dbReference type="PROSITE" id="PS01031"/>
    </source>
</evidence>
<dbReference type="CDD" id="cd06470">
    <property type="entry name" value="ACD_IbpA-B_like"/>
    <property type="match status" value="1"/>
</dbReference>
<dbReference type="AlphaFoldDB" id="A0A9Q3UQ54"/>
<keyword evidence="1" id="KW-0346">Stress response</keyword>
<evidence type="ECO:0000313" key="7">
    <source>
        <dbReference type="Proteomes" id="UP001108027"/>
    </source>
</evidence>
<name>A0A9Q3UQ54_9GAMM</name>
<keyword evidence="7" id="KW-1185">Reference proteome</keyword>
<comment type="caution">
    <text evidence="6">The sequence shown here is derived from an EMBL/GenBank/DDBJ whole genome shotgun (WGS) entry which is preliminary data.</text>
</comment>
<feature type="region of interest" description="Disordered" evidence="4">
    <location>
        <begin position="131"/>
        <end position="150"/>
    </location>
</feature>